<dbReference type="EMBL" id="AAOW01000010">
    <property type="protein sequence ID" value="EAR61156.1"/>
    <property type="molecule type" value="Genomic_DNA"/>
</dbReference>
<keyword evidence="1" id="KW-0732">Signal</keyword>
<dbReference type="AlphaFoldDB" id="A0A7U8C5N6"/>
<evidence type="ECO:0000313" key="2">
    <source>
        <dbReference type="EMBL" id="EAR61156.1"/>
    </source>
</evidence>
<keyword evidence="3" id="KW-1185">Reference proteome</keyword>
<gene>
    <name evidence="2" type="ORF">MED92_04859</name>
</gene>
<reference evidence="2 3" key="1">
    <citation type="submission" date="2006-02" db="EMBL/GenBank/DDBJ databases">
        <authorList>
            <person name="Pinhassi J."/>
            <person name="Pedros-Alio C."/>
            <person name="Ferriera S."/>
            <person name="Johnson J."/>
            <person name="Kravitz S."/>
            <person name="Halpern A."/>
            <person name="Remington K."/>
            <person name="Beeson K."/>
            <person name="Tran B."/>
            <person name="Rogers Y.-H."/>
            <person name="Friedman R."/>
            <person name="Venter J.C."/>
        </authorList>
    </citation>
    <scope>NUCLEOTIDE SEQUENCE [LARGE SCALE GENOMIC DNA]</scope>
    <source>
        <strain evidence="2 3">MED92</strain>
    </source>
</reference>
<protein>
    <submittedName>
        <fullName evidence="2">Uncharacterized protein</fullName>
    </submittedName>
</protein>
<feature type="signal peptide" evidence="1">
    <location>
        <begin position="1"/>
        <end position="19"/>
    </location>
</feature>
<dbReference type="RefSeq" id="WP_007021438.1">
    <property type="nucleotide sequence ID" value="NZ_CH724126.1"/>
</dbReference>
<dbReference type="OrthoDB" id="9961229at2"/>
<proteinExistence type="predicted"/>
<feature type="chain" id="PRO_5031248590" evidence="1">
    <location>
        <begin position="20"/>
        <end position="195"/>
    </location>
</feature>
<organism evidence="2 3">
    <name type="scientific">Neptuniibacter caesariensis</name>
    <dbReference type="NCBI Taxonomy" id="207954"/>
    <lineage>
        <taxon>Bacteria</taxon>
        <taxon>Pseudomonadati</taxon>
        <taxon>Pseudomonadota</taxon>
        <taxon>Gammaproteobacteria</taxon>
        <taxon>Oceanospirillales</taxon>
        <taxon>Oceanospirillaceae</taxon>
        <taxon>Neptuniibacter</taxon>
    </lineage>
</organism>
<evidence type="ECO:0000256" key="1">
    <source>
        <dbReference type="SAM" id="SignalP"/>
    </source>
</evidence>
<accession>A0A7U8C5N6</accession>
<sequence>MKNKICLFFGLLISLTTYAQDINYNQLKEVFGQEQLAFLPMSEQVNLFIDKDEANLLRRNHNQYLREPLYDDYLHANLIAMQGLSGFQHLFRNLGGGFVPIRVEENLLIIKGTRDHCGGMEEAMVLVDLTSGDITSLLYSEDNVIIHSSYNTAEQLPLQALLWIKRLLDAYGTRQKPTRNKILLRKMAGDWCRPD</sequence>
<dbReference type="Proteomes" id="UP000002171">
    <property type="component" value="Unassembled WGS sequence"/>
</dbReference>
<name>A0A7U8C5N6_NEPCE</name>
<comment type="caution">
    <text evidence="2">The sequence shown here is derived from an EMBL/GenBank/DDBJ whole genome shotgun (WGS) entry which is preliminary data.</text>
</comment>
<evidence type="ECO:0000313" key="3">
    <source>
        <dbReference type="Proteomes" id="UP000002171"/>
    </source>
</evidence>